<dbReference type="KEGG" id="hgn:E6W36_10220"/>
<evidence type="ECO:0000313" key="3">
    <source>
        <dbReference type="EMBL" id="QCI79776.1"/>
    </source>
</evidence>
<evidence type="ECO:0000259" key="2">
    <source>
        <dbReference type="PROSITE" id="PS51740"/>
    </source>
</evidence>
<protein>
    <submittedName>
        <fullName evidence="3">AbrB/MazE/SpoVT family DNA-binding domain-containing protein</fullName>
    </submittedName>
</protein>
<reference evidence="4" key="1">
    <citation type="submission" date="2019-04" db="EMBL/GenBank/DDBJ databases">
        <title>Complete genome sequence of Sphingomonas sp. W1-2-3.</title>
        <authorList>
            <person name="Im W.T."/>
        </authorList>
    </citation>
    <scope>NUCLEOTIDE SEQUENCE [LARGE SCALE GENOMIC DNA]</scope>
    <source>
        <strain evidence="4">W1-2-3</strain>
    </source>
</reference>
<dbReference type="GO" id="GO:0003677">
    <property type="term" value="F:DNA binding"/>
    <property type="evidence" value="ECO:0007669"/>
    <property type="project" value="UniProtKB-UniRule"/>
</dbReference>
<dbReference type="InterPro" id="IPR047976">
    <property type="entry name" value="Anti_VapB2-like"/>
</dbReference>
<dbReference type="Proteomes" id="UP000298714">
    <property type="component" value="Chromosome"/>
</dbReference>
<name>A0A4D7CBK8_9SPHN</name>
<proteinExistence type="predicted"/>
<organism evidence="3 4">
    <name type="scientific">Hankyongella ginsenosidimutans</name>
    <dbReference type="NCBI Taxonomy" id="1763828"/>
    <lineage>
        <taxon>Bacteria</taxon>
        <taxon>Pseudomonadati</taxon>
        <taxon>Pseudomonadota</taxon>
        <taxon>Alphaproteobacteria</taxon>
        <taxon>Sphingomonadales</taxon>
        <taxon>Sphingomonadaceae</taxon>
        <taxon>Hankyongella</taxon>
    </lineage>
</organism>
<dbReference type="PROSITE" id="PS51740">
    <property type="entry name" value="SPOVT_ABRB"/>
    <property type="match status" value="1"/>
</dbReference>
<evidence type="ECO:0000313" key="4">
    <source>
        <dbReference type="Proteomes" id="UP000298714"/>
    </source>
</evidence>
<dbReference type="NCBIfam" id="NF040493">
    <property type="entry name" value="TA_anti_VapB"/>
    <property type="match status" value="1"/>
</dbReference>
<evidence type="ECO:0000256" key="1">
    <source>
        <dbReference type="PROSITE-ProRule" id="PRU01076"/>
    </source>
</evidence>
<gene>
    <name evidence="3" type="ORF">E6W36_10220</name>
</gene>
<dbReference type="EMBL" id="CP039704">
    <property type="protein sequence ID" value="QCI79776.1"/>
    <property type="molecule type" value="Genomic_DNA"/>
</dbReference>
<dbReference type="InterPro" id="IPR007159">
    <property type="entry name" value="SpoVT-AbrB_dom"/>
</dbReference>
<keyword evidence="4" id="KW-1185">Reference proteome</keyword>
<dbReference type="Pfam" id="PF04014">
    <property type="entry name" value="MazE_antitoxin"/>
    <property type="match status" value="1"/>
</dbReference>
<dbReference type="Gene3D" id="2.10.260.10">
    <property type="match status" value="1"/>
</dbReference>
<dbReference type="AlphaFoldDB" id="A0A4D7CBK8"/>
<accession>A0A4D7CBK8</accession>
<keyword evidence="1 3" id="KW-0238">DNA-binding</keyword>
<sequence>MKTMTRTTLFQSNRTQAVRLPKAVAFPEGTNEVVILIDGNTRILIPSEALWDDFFAAEGIALGPRQKPATQQRETF</sequence>
<feature type="domain" description="SpoVT-AbrB" evidence="2">
    <location>
        <begin position="7"/>
        <end position="49"/>
    </location>
</feature>